<organism evidence="3">
    <name type="scientific">Longilinea arvoryzae</name>
    <dbReference type="NCBI Taxonomy" id="360412"/>
    <lineage>
        <taxon>Bacteria</taxon>
        <taxon>Bacillati</taxon>
        <taxon>Chloroflexota</taxon>
        <taxon>Anaerolineae</taxon>
        <taxon>Anaerolineales</taxon>
        <taxon>Anaerolineaceae</taxon>
        <taxon>Longilinea</taxon>
    </lineage>
</organism>
<dbReference type="Proteomes" id="UP000055060">
    <property type="component" value="Unassembled WGS sequence"/>
</dbReference>
<dbReference type="AlphaFoldDB" id="A0A0S7BN35"/>
<proteinExistence type="predicted"/>
<dbReference type="NCBIfam" id="TIGR01167">
    <property type="entry name" value="LPXTG_anchor"/>
    <property type="match status" value="1"/>
</dbReference>
<feature type="transmembrane region" description="Helical" evidence="2">
    <location>
        <begin position="178"/>
        <end position="197"/>
    </location>
</feature>
<protein>
    <recommendedName>
        <fullName evidence="5">LPXTG cell wall anchor domain-containing protein</fullName>
    </recommendedName>
</protein>
<dbReference type="RefSeq" id="WP_075074561.1">
    <property type="nucleotide sequence ID" value="NZ_DF967972.1"/>
</dbReference>
<feature type="transmembrane region" description="Helical" evidence="2">
    <location>
        <begin position="39"/>
        <end position="63"/>
    </location>
</feature>
<keyword evidence="4" id="KW-1185">Reference proteome</keyword>
<evidence type="ECO:0000256" key="2">
    <source>
        <dbReference type="SAM" id="Phobius"/>
    </source>
</evidence>
<keyword evidence="2" id="KW-0812">Transmembrane</keyword>
<feature type="compositionally biased region" description="Acidic residues" evidence="1">
    <location>
        <begin position="1"/>
        <end position="16"/>
    </location>
</feature>
<accession>A0A0S7BN35</accession>
<gene>
    <name evidence="3" type="ORF">LARV_03163</name>
</gene>
<dbReference type="STRING" id="360412.LARV_03163"/>
<evidence type="ECO:0008006" key="5">
    <source>
        <dbReference type="Google" id="ProtNLM"/>
    </source>
</evidence>
<keyword evidence="2" id="KW-1133">Transmembrane helix</keyword>
<evidence type="ECO:0000313" key="3">
    <source>
        <dbReference type="EMBL" id="GAP15377.1"/>
    </source>
</evidence>
<feature type="region of interest" description="Disordered" evidence="1">
    <location>
        <begin position="1"/>
        <end position="33"/>
    </location>
</feature>
<dbReference type="EMBL" id="DF967972">
    <property type="protein sequence ID" value="GAP15377.1"/>
    <property type="molecule type" value="Genomic_DNA"/>
</dbReference>
<evidence type="ECO:0000256" key="1">
    <source>
        <dbReference type="SAM" id="MobiDB-lite"/>
    </source>
</evidence>
<name>A0A0S7BN35_9CHLR</name>
<keyword evidence="2" id="KW-0472">Membrane</keyword>
<sequence>MSLNDFDDTQFEDFSPEEQQPAEGGSPEPSGGNGGNRNFMLAVGIIGAIFIISLIGLGLYIFLGQPRQTQSLRETAAVINANNTATAMSATQSAGLNIQRLTQTAGAPTKTPIPATNTPVVAIPTATLDLTATSLASGLADPAARTATVAAFQTQVAAGTKITGTSTALPKTGFAEDVGLPGLLGAAAILLLVIFLARRLRMSQS</sequence>
<evidence type="ECO:0000313" key="4">
    <source>
        <dbReference type="Proteomes" id="UP000055060"/>
    </source>
</evidence>
<reference evidence="3" key="1">
    <citation type="submission" date="2015-07" db="EMBL/GenBank/DDBJ databases">
        <title>Draft Genome Sequences of Anaerolinea thermolimosa IMO-1, Bellilinea caldifistulae GOMI-1, Leptolinea tardivitalis YMTK-2, Levilinea saccharolytica KIBI-1,Longilinea arvoryzae KOME-1, Previously Described as Members of the Anaerolineaceae (Chloroflexi).</title>
        <authorList>
            <person name="Sekiguchi Y."/>
            <person name="Ohashi A."/>
            <person name="Matsuura N."/>
            <person name="Tourlousse M.D."/>
        </authorList>
    </citation>
    <scope>NUCLEOTIDE SEQUENCE [LARGE SCALE GENOMIC DNA]</scope>
    <source>
        <strain evidence="3">KOME-1</strain>
    </source>
</reference>